<gene>
    <name evidence="1" type="ORF">HLQ16_07240</name>
</gene>
<comment type="caution">
    <text evidence="1">The sequence shown here is derived from an EMBL/GenBank/DDBJ whole genome shotgun (WGS) entry which is preliminary data.</text>
</comment>
<evidence type="ECO:0000313" key="1">
    <source>
        <dbReference type="EMBL" id="NNU75722.1"/>
    </source>
</evidence>
<protein>
    <submittedName>
        <fullName evidence="1">Uncharacterized protein</fullName>
    </submittedName>
</protein>
<name>A0A7Y3SV55_9CLOT</name>
<evidence type="ECO:0000313" key="2">
    <source>
        <dbReference type="Proteomes" id="UP000531659"/>
    </source>
</evidence>
<reference evidence="1 2" key="1">
    <citation type="submission" date="2020-05" db="EMBL/GenBank/DDBJ databases">
        <title>Complete genome of Clostridium estertheticum subspecies estertheticum, isolated from Vacuum packed lamb meat from New Zealand imported to Switzerland.</title>
        <authorList>
            <person name="Wambui J."/>
            <person name="Stevens M.J.A."/>
            <person name="Stephan R."/>
        </authorList>
    </citation>
    <scope>NUCLEOTIDE SEQUENCE [LARGE SCALE GENOMIC DNA]</scope>
    <source>
        <strain evidence="1 2">CEST001</strain>
    </source>
</reference>
<sequence length="64" mass="7335">MKDNSEPQSSFLNTFNNTSFLLTEGAIIERLKREFCIPLDKDILPAGLIYDEKGIEILSLIYQQ</sequence>
<proteinExistence type="predicted"/>
<accession>A0A7Y3SV55</accession>
<dbReference type="GeneID" id="83593706"/>
<dbReference type="Proteomes" id="UP000531659">
    <property type="component" value="Unassembled WGS sequence"/>
</dbReference>
<dbReference type="EMBL" id="JABEYB010000005">
    <property type="protein sequence ID" value="NNU75722.1"/>
    <property type="molecule type" value="Genomic_DNA"/>
</dbReference>
<organism evidence="1 2">
    <name type="scientific">Clostridium estertheticum</name>
    <dbReference type="NCBI Taxonomy" id="238834"/>
    <lineage>
        <taxon>Bacteria</taxon>
        <taxon>Bacillati</taxon>
        <taxon>Bacillota</taxon>
        <taxon>Clostridia</taxon>
        <taxon>Eubacteriales</taxon>
        <taxon>Clostridiaceae</taxon>
        <taxon>Clostridium</taxon>
    </lineage>
</organism>
<dbReference type="AlphaFoldDB" id="A0A7Y3SV55"/>
<dbReference type="RefSeq" id="WP_171296498.1">
    <property type="nucleotide sequence ID" value="NZ_CP077615.1"/>
</dbReference>